<feature type="region of interest" description="Disordered" evidence="3">
    <location>
        <begin position="52"/>
        <end position="76"/>
    </location>
</feature>
<sequence length="760" mass="85803">MSTDSRSSTDKKRRLQNACEECRRRKVRCGLSMTLRASSWDASITYRADLQANHQIRKEPKRGPKTGPQSTRSFASHSVKKLVEDIAKGTAAELYDLLGHQDTIWKVLDKLSIHIQNLEERIAYCQREHNHIFSEDHGNTSTEAVSSSSVNDNEAHHSVEELTRDFHCVTFGLPQKTHVGETSTLQLVMTAVAHRKQAESNMPDWNEMLTSIKRPIFWHTDVVLSSSFDSKTSGFEFPDSDNLQILVNGYFAGGNQFCPLLHRPTFEKSIADNLHLRDHTFGALLLAVCANGSLSTNDQYLPANSDVVKSGLKWFQQIPIAQASLDHPLSLHQMQLLCLSVIYLNVVSGSDRGWTLCGIAIRLCQARGAHRRNVRDQSPLEEELWKRVCWTLIFLDTKMSMLYGRPRGISAQEFDLGPLIECDDEYLEAEISTAGPHSFLQPPEKPSQIAFWNCFLNLVKILGLAKESLYSLRKSDLWLKMGIYRSDWDQKAVAELDSALNKWITAVPNHLKWESQQQNDTFFHQSAIIHSMYYWVQIQVHRRFIPGPGQTSEGKFPSLAICMNAARSCIRVIESALRRNFLAYGHFITPLFGSAMILAVNLWRRREINHSVDPPVELADIYRCTDLLQLYESRYILAGRLNDIISTVMSVGHFESSTARTSSRDMQSNVGLGASYDDSSLEPQHPVLSFLSTELGRLSHLQNSLGYTHQATSEELSIFDGIIIDPPFNEASDSLDWDVFMESMDGLLPNAGSGNMYSQS</sequence>
<dbReference type="InterPro" id="IPR050987">
    <property type="entry name" value="AtrR-like"/>
</dbReference>
<dbReference type="OrthoDB" id="4456959at2759"/>
<evidence type="ECO:0000259" key="5">
    <source>
        <dbReference type="SMART" id="SM00906"/>
    </source>
</evidence>
<dbReference type="InterPro" id="IPR007219">
    <property type="entry name" value="XnlR_reg_dom"/>
</dbReference>
<evidence type="ECO:0000313" key="6">
    <source>
        <dbReference type="EMBL" id="KAF5350768.1"/>
    </source>
</evidence>
<comment type="caution">
    <text evidence="6">The sequence shown here is derived from an EMBL/GenBank/DDBJ whole genome shotgun (WGS) entry which is preliminary data.</text>
</comment>
<keyword evidence="4" id="KW-1133">Transmembrane helix</keyword>
<reference evidence="6 7" key="1">
    <citation type="journal article" date="2020" name="ISME J.">
        <title>Uncovering the hidden diversity of litter-decomposition mechanisms in mushroom-forming fungi.</title>
        <authorList>
            <person name="Floudas D."/>
            <person name="Bentzer J."/>
            <person name="Ahren D."/>
            <person name="Johansson T."/>
            <person name="Persson P."/>
            <person name="Tunlid A."/>
        </authorList>
    </citation>
    <scope>NUCLEOTIDE SEQUENCE [LARGE SCALE GENOMIC DNA]</scope>
    <source>
        <strain evidence="6 7">CBS 291.85</strain>
    </source>
</reference>
<dbReference type="CDD" id="cd00067">
    <property type="entry name" value="GAL4"/>
    <property type="match status" value="1"/>
</dbReference>
<dbReference type="SUPFAM" id="SSF57701">
    <property type="entry name" value="Zn2/Cys6 DNA-binding domain"/>
    <property type="match status" value="1"/>
</dbReference>
<evidence type="ECO:0000313" key="7">
    <source>
        <dbReference type="Proteomes" id="UP000559256"/>
    </source>
</evidence>
<dbReference type="InterPro" id="IPR002052">
    <property type="entry name" value="DNA_methylase_N6_adenine_CS"/>
</dbReference>
<dbReference type="GO" id="GO:0006351">
    <property type="term" value="P:DNA-templated transcription"/>
    <property type="evidence" value="ECO:0007669"/>
    <property type="project" value="InterPro"/>
</dbReference>
<keyword evidence="4" id="KW-0812">Transmembrane</keyword>
<keyword evidence="7" id="KW-1185">Reference proteome</keyword>
<feature type="transmembrane region" description="Helical" evidence="4">
    <location>
        <begin position="581"/>
        <end position="603"/>
    </location>
</feature>
<evidence type="ECO:0000256" key="1">
    <source>
        <dbReference type="ARBA" id="ARBA00022723"/>
    </source>
</evidence>
<dbReference type="Proteomes" id="UP000559256">
    <property type="component" value="Unassembled WGS sequence"/>
</dbReference>
<dbReference type="PROSITE" id="PS00092">
    <property type="entry name" value="N6_MTASE"/>
    <property type="match status" value="1"/>
</dbReference>
<accession>A0A8H5D101</accession>
<feature type="compositionally biased region" description="Polar residues" evidence="3">
    <location>
        <begin position="67"/>
        <end position="76"/>
    </location>
</feature>
<keyword evidence="1" id="KW-0479">Metal-binding</keyword>
<dbReference type="GO" id="GO:0003677">
    <property type="term" value="F:DNA binding"/>
    <property type="evidence" value="ECO:0007669"/>
    <property type="project" value="InterPro"/>
</dbReference>
<dbReference type="PANTHER" id="PTHR46910:SF38">
    <property type="entry name" value="ZN(2)-C6 FUNGAL-TYPE DOMAIN-CONTAINING PROTEIN"/>
    <property type="match status" value="1"/>
</dbReference>
<protein>
    <recommendedName>
        <fullName evidence="5">Xylanolytic transcriptional activator regulatory domain-containing protein</fullName>
    </recommendedName>
</protein>
<dbReference type="EMBL" id="JAACJM010000073">
    <property type="protein sequence ID" value="KAF5350768.1"/>
    <property type="molecule type" value="Genomic_DNA"/>
</dbReference>
<dbReference type="Pfam" id="PF04082">
    <property type="entry name" value="Fungal_trans"/>
    <property type="match status" value="1"/>
</dbReference>
<evidence type="ECO:0000256" key="2">
    <source>
        <dbReference type="ARBA" id="ARBA00023242"/>
    </source>
</evidence>
<name>A0A8H5D101_9AGAR</name>
<dbReference type="PANTHER" id="PTHR46910">
    <property type="entry name" value="TRANSCRIPTION FACTOR PDR1"/>
    <property type="match status" value="1"/>
</dbReference>
<dbReference type="GO" id="GO:0032259">
    <property type="term" value="P:methylation"/>
    <property type="evidence" value="ECO:0007669"/>
    <property type="project" value="InterPro"/>
</dbReference>
<dbReference type="InterPro" id="IPR001138">
    <property type="entry name" value="Zn2Cys6_DnaBD"/>
</dbReference>
<dbReference type="AlphaFoldDB" id="A0A8H5D101"/>
<keyword evidence="4" id="KW-0472">Membrane</keyword>
<evidence type="ECO:0000256" key="4">
    <source>
        <dbReference type="SAM" id="Phobius"/>
    </source>
</evidence>
<evidence type="ECO:0000256" key="3">
    <source>
        <dbReference type="SAM" id="MobiDB-lite"/>
    </source>
</evidence>
<organism evidence="6 7">
    <name type="scientific">Tetrapyrgos nigripes</name>
    <dbReference type="NCBI Taxonomy" id="182062"/>
    <lineage>
        <taxon>Eukaryota</taxon>
        <taxon>Fungi</taxon>
        <taxon>Dikarya</taxon>
        <taxon>Basidiomycota</taxon>
        <taxon>Agaricomycotina</taxon>
        <taxon>Agaricomycetes</taxon>
        <taxon>Agaricomycetidae</taxon>
        <taxon>Agaricales</taxon>
        <taxon>Marasmiineae</taxon>
        <taxon>Marasmiaceae</taxon>
        <taxon>Tetrapyrgos</taxon>
    </lineage>
</organism>
<feature type="domain" description="Xylanolytic transcriptional activator regulatory" evidence="5">
    <location>
        <begin position="353"/>
        <end position="425"/>
    </location>
</feature>
<dbReference type="InterPro" id="IPR036864">
    <property type="entry name" value="Zn2-C6_fun-type_DNA-bd_sf"/>
</dbReference>
<gene>
    <name evidence="6" type="ORF">D9758_010394</name>
</gene>
<dbReference type="GO" id="GO:0000981">
    <property type="term" value="F:DNA-binding transcription factor activity, RNA polymerase II-specific"/>
    <property type="evidence" value="ECO:0007669"/>
    <property type="project" value="InterPro"/>
</dbReference>
<dbReference type="GO" id="GO:0008270">
    <property type="term" value="F:zinc ion binding"/>
    <property type="evidence" value="ECO:0007669"/>
    <property type="project" value="InterPro"/>
</dbReference>
<dbReference type="GO" id="GO:0008168">
    <property type="term" value="F:methyltransferase activity"/>
    <property type="evidence" value="ECO:0007669"/>
    <property type="project" value="InterPro"/>
</dbReference>
<keyword evidence="2" id="KW-0539">Nucleus</keyword>
<dbReference type="CDD" id="cd12148">
    <property type="entry name" value="fungal_TF_MHR"/>
    <property type="match status" value="1"/>
</dbReference>
<dbReference type="SMART" id="SM00906">
    <property type="entry name" value="Fungal_trans"/>
    <property type="match status" value="1"/>
</dbReference>
<proteinExistence type="predicted"/>